<name>A0A484XQ33_9ENTR</name>
<accession>A0A484XQ33</accession>
<dbReference type="AlphaFoldDB" id="A0A484XQ33"/>
<dbReference type="Proteomes" id="UP000351155">
    <property type="component" value="Unassembled WGS sequence"/>
</dbReference>
<proteinExistence type="predicted"/>
<evidence type="ECO:0000313" key="2">
    <source>
        <dbReference type="Proteomes" id="UP000351155"/>
    </source>
</evidence>
<dbReference type="RefSeq" id="WP_141113995.1">
    <property type="nucleotide sequence ID" value="NZ_JBBBWV010000002.1"/>
</dbReference>
<dbReference type="EMBL" id="CAADIW010000021">
    <property type="protein sequence ID" value="VFS26018.1"/>
    <property type="molecule type" value="Genomic_DNA"/>
</dbReference>
<organism evidence="1 2">
    <name type="scientific">Enterobacter cancerogenus</name>
    <dbReference type="NCBI Taxonomy" id="69218"/>
    <lineage>
        <taxon>Bacteria</taxon>
        <taxon>Pseudomonadati</taxon>
        <taxon>Pseudomonadota</taxon>
        <taxon>Gammaproteobacteria</taxon>
        <taxon>Enterobacterales</taxon>
        <taxon>Enterobacteriaceae</taxon>
        <taxon>Enterobacter</taxon>
        <taxon>Enterobacter cloacae complex</taxon>
    </lineage>
</organism>
<evidence type="ECO:0000313" key="1">
    <source>
        <dbReference type="EMBL" id="VFS26018.1"/>
    </source>
</evidence>
<sequence length="157" mass="17937">MKLIATLLVAIIALTCLLIWQLNERAGVYFDDRCFGNVTYVDASDNALRFEGNVTFDFKKTNTGMFNLTGNIDYHENNYRLSRYISFTYDNVSGNQYRINTTTKDIMAHDNVPAELLPLVTRIFGMEGEYTIYLHKNDNNFITIANALSPLINCVIQ</sequence>
<protein>
    <submittedName>
        <fullName evidence="1">Uncharacterized protein</fullName>
    </submittedName>
</protein>
<gene>
    <name evidence="1" type="ORF">NCTC12126_02398</name>
</gene>
<reference evidence="1 2" key="1">
    <citation type="submission" date="2019-03" db="EMBL/GenBank/DDBJ databases">
        <authorList>
            <consortium name="Pathogen Informatics"/>
        </authorList>
    </citation>
    <scope>NUCLEOTIDE SEQUENCE [LARGE SCALE GENOMIC DNA]</scope>
    <source>
        <strain evidence="1 2">NCTC12126</strain>
    </source>
</reference>